<dbReference type="AlphaFoldDB" id="A0A2S7URH4"/>
<keyword evidence="4 5" id="KW-0472">Membrane</keyword>
<evidence type="ECO:0000256" key="4">
    <source>
        <dbReference type="ARBA" id="ARBA00023136"/>
    </source>
</evidence>
<dbReference type="EMBL" id="MSCH01000003">
    <property type="protein sequence ID" value="PQJ52594.1"/>
    <property type="molecule type" value="Genomic_DNA"/>
</dbReference>
<accession>A0A2S7URH4</accession>
<dbReference type="InterPro" id="IPR010817">
    <property type="entry name" value="HemY_N"/>
</dbReference>
<proteinExistence type="predicted"/>
<sequence>MTKLIKGLIVLALFGAMLFIAPNIMHQQGYILFSLGNWTLEGSVVQFIIVITVTVLILLAVWLIVKYLVLFLIRPSKWWQDRYARTHANFFQTGVDYMALGQWKSAAEQFLKVKRISKKQTAAELALVCAARANNPELSDDITKRLASNFELSDANQQFASLLILVQQQQFPEALVLLNKLNLPVLKQTTAFQQLWLAIQLNNHAWSEVNKQLTKMHKQALKQSSGAVEEWNLHLYETFNMAFVSYITQYSTNQLQQVWDQLSKANQQINSVSEAYVAAIASQGVSQHIENLLCDSMSHSGNQWVLNNVRRCYKIAGKVHMDKLFTLVQKQINKNQEDKVLLTIFAYLAAGQKDNQLAKQALEQVIYSNKNKLDTTLYANVLAELGEVRRSVEVFQTIS</sequence>
<feature type="transmembrane region" description="Helical" evidence="5">
    <location>
        <begin position="45"/>
        <end position="73"/>
    </location>
</feature>
<evidence type="ECO:0000313" key="8">
    <source>
        <dbReference type="Proteomes" id="UP000239007"/>
    </source>
</evidence>
<evidence type="ECO:0000256" key="3">
    <source>
        <dbReference type="ARBA" id="ARBA00022989"/>
    </source>
</evidence>
<organism evidence="7 8">
    <name type="scientific">Psychrosphaera saromensis</name>
    <dbReference type="NCBI Taxonomy" id="716813"/>
    <lineage>
        <taxon>Bacteria</taxon>
        <taxon>Pseudomonadati</taxon>
        <taxon>Pseudomonadota</taxon>
        <taxon>Gammaproteobacteria</taxon>
        <taxon>Alteromonadales</taxon>
        <taxon>Pseudoalteromonadaceae</taxon>
        <taxon>Psychrosphaera</taxon>
    </lineage>
</organism>
<protein>
    <recommendedName>
        <fullName evidence="6">HemY N-terminal domain-containing protein</fullName>
    </recommendedName>
</protein>
<name>A0A2S7URH4_9GAMM</name>
<keyword evidence="2 5" id="KW-0812">Transmembrane</keyword>
<dbReference type="OrthoDB" id="7067577at2"/>
<dbReference type="RefSeq" id="WP_105051058.1">
    <property type="nucleotide sequence ID" value="NZ_BMYG01000004.1"/>
</dbReference>
<feature type="transmembrane region" description="Helical" evidence="5">
    <location>
        <begin position="7"/>
        <end position="25"/>
    </location>
</feature>
<evidence type="ECO:0000259" key="6">
    <source>
        <dbReference type="Pfam" id="PF07219"/>
    </source>
</evidence>
<evidence type="ECO:0000256" key="1">
    <source>
        <dbReference type="ARBA" id="ARBA00004370"/>
    </source>
</evidence>
<dbReference type="Proteomes" id="UP000239007">
    <property type="component" value="Unassembled WGS sequence"/>
</dbReference>
<dbReference type="GO" id="GO:0016020">
    <property type="term" value="C:membrane"/>
    <property type="evidence" value="ECO:0007669"/>
    <property type="project" value="UniProtKB-SubCell"/>
</dbReference>
<keyword evidence="3 5" id="KW-1133">Transmembrane helix</keyword>
<comment type="caution">
    <text evidence="7">The sequence shown here is derived from an EMBL/GenBank/DDBJ whole genome shotgun (WGS) entry which is preliminary data.</text>
</comment>
<keyword evidence="8" id="KW-1185">Reference proteome</keyword>
<reference evidence="7 8" key="1">
    <citation type="submission" date="2016-12" db="EMBL/GenBank/DDBJ databases">
        <title>Diversity of luminous bacteria.</title>
        <authorList>
            <person name="Yoshizawa S."/>
            <person name="Kogure K."/>
        </authorList>
    </citation>
    <scope>NUCLEOTIDE SEQUENCE [LARGE SCALE GENOMIC DNA]</scope>
    <source>
        <strain evidence="7 8">SA4-48</strain>
    </source>
</reference>
<evidence type="ECO:0000313" key="7">
    <source>
        <dbReference type="EMBL" id="PQJ52594.1"/>
    </source>
</evidence>
<gene>
    <name evidence="7" type="ORF">BTO11_02290</name>
</gene>
<evidence type="ECO:0000256" key="5">
    <source>
        <dbReference type="SAM" id="Phobius"/>
    </source>
</evidence>
<feature type="domain" description="HemY N-terminal" evidence="6">
    <location>
        <begin position="29"/>
        <end position="134"/>
    </location>
</feature>
<comment type="subcellular location">
    <subcellularLocation>
        <location evidence="1">Membrane</location>
    </subcellularLocation>
</comment>
<dbReference type="Pfam" id="PF07219">
    <property type="entry name" value="HemY_N"/>
    <property type="match status" value="1"/>
</dbReference>
<evidence type="ECO:0000256" key="2">
    <source>
        <dbReference type="ARBA" id="ARBA00022692"/>
    </source>
</evidence>